<dbReference type="KEGG" id="bcac:CGC64_17435"/>
<feature type="chain" id="PRO_5036104257" evidence="1">
    <location>
        <begin position="22"/>
        <end position="770"/>
    </location>
</feature>
<comment type="caution">
    <text evidence="3">The sequence shown here is derived from an EMBL/GenBank/DDBJ whole genome shotgun (WGS) entry which is preliminary data.</text>
</comment>
<feature type="signal peptide" evidence="1">
    <location>
        <begin position="1"/>
        <end position="21"/>
    </location>
</feature>
<dbReference type="AlphaFoldDB" id="A0A413JC46"/>
<dbReference type="InterPro" id="IPR008969">
    <property type="entry name" value="CarboxyPept-like_regulatory"/>
</dbReference>
<name>A0A413JC46_9BACE</name>
<reference evidence="3 4" key="1">
    <citation type="submission" date="2018-08" db="EMBL/GenBank/DDBJ databases">
        <title>A genome reference for cultivated species of the human gut microbiota.</title>
        <authorList>
            <person name="Zou Y."/>
            <person name="Xue W."/>
            <person name="Luo G."/>
        </authorList>
    </citation>
    <scope>NUCLEOTIDE SEQUENCE [LARGE SCALE GENOMIC DNA]</scope>
    <source>
        <strain evidence="3 4">OF02-6LB</strain>
    </source>
</reference>
<dbReference type="EMBL" id="VVYP01000033">
    <property type="protein sequence ID" value="KAA5459370.1"/>
    <property type="molecule type" value="Genomic_DNA"/>
</dbReference>
<accession>A0A413JC46</accession>
<evidence type="ECO:0000313" key="2">
    <source>
        <dbReference type="EMBL" id="KAA5459370.1"/>
    </source>
</evidence>
<dbReference type="Proteomes" id="UP000284431">
    <property type="component" value="Unassembled WGS sequence"/>
</dbReference>
<sequence>MKKLYFIMLLLFFFFSFSITAQTMQVQGHLLGDEKQDLESATVRCYTSDTIFVAGVTTNMKGLFTLRLPLKEQRYQLRFNYLGYKETILTLYPTKESFVRLGDIRLDKQVEQLQEVTVLGSNEIKMEDKTMYYLTRAQLRHAYNGYNTVEMLMIPGVTANSSSISYFGKNVLLCIDGREATSGEVQNLNPNDIKRIDFYSQSRPDYPEADVIFDYILKERDYAGSVALNANHQLNRLTGNGRGTIQFFEGKSEWTVSVADNYNHFKSHPESVLETTYLFPNEAIVRTDKQLPSSNNNNDLQAYMNYIFKDKKQIFYSSLRMNRKSSDIDNWVSQQYSNNPLLLTKQERRNSTSLNPALQLNYIRDLPRRQKIKLCLYGSHGDNRYDRWYEQREGETAVSAYRNGTDEKSWYGNVDVNYSKTFKNNSALTLAVYQNYTHTDDLNTMQGEVSDHFLKQSNTRLSVLYNYKIKKRFNLQLKVAEEVSYTKTNGNSVTTTAFVPFLKLSYDYKKHSLQLTGTVRSGEPSLSDRTGYEYRMNEYELFVGNPELKNYLRYNGTLRYNWNVSKRWTFIIYSSFEALSNQDYSLHRYDSDRNTFVFQSFNGGSCLWSHSEVVLDYAIIPQKLFFRALGIYDHTNIDVGEKKSYNSFFWPCSIYWRNKGWYVYLGYMSPSKSMSFNGDIYHNPHRLDFNVQYSINNLHISLNVSNPYKAKHKHYITQAEYIQRSISRTPRIDDYIIGLSLNYRFTFGKKKHQFDNSSIKDVNQSTISKE</sequence>
<evidence type="ECO:0000313" key="5">
    <source>
        <dbReference type="Proteomes" id="UP000475905"/>
    </source>
</evidence>
<dbReference type="SUPFAM" id="SSF49464">
    <property type="entry name" value="Carboxypeptidase regulatory domain-like"/>
    <property type="match status" value="1"/>
</dbReference>
<reference evidence="2 5" key="2">
    <citation type="journal article" date="2019" name="Nat. Med.">
        <title>A library of human gut bacterial isolates paired with longitudinal multiomics data enables mechanistic microbiome research.</title>
        <authorList>
            <person name="Poyet M."/>
            <person name="Groussin M."/>
            <person name="Gibbons S.M."/>
            <person name="Avila-Pacheco J."/>
            <person name="Jiang X."/>
            <person name="Kearney S.M."/>
            <person name="Perrotta A.R."/>
            <person name="Berdy B."/>
            <person name="Zhao S."/>
            <person name="Lieberman T.D."/>
            <person name="Swanson P.K."/>
            <person name="Smith M."/>
            <person name="Roesemann S."/>
            <person name="Alexander J.E."/>
            <person name="Rich S.A."/>
            <person name="Livny J."/>
            <person name="Vlamakis H."/>
            <person name="Clish C."/>
            <person name="Bullock K."/>
            <person name="Deik A."/>
            <person name="Scott J."/>
            <person name="Pierce K.A."/>
            <person name="Xavier R.J."/>
            <person name="Alm E.J."/>
        </authorList>
    </citation>
    <scope>NUCLEOTIDE SEQUENCE [LARGE SCALE GENOMIC DNA]</scope>
    <source>
        <strain evidence="2 5">BIOML-A31</strain>
    </source>
</reference>
<keyword evidence="3" id="KW-0675">Receptor</keyword>
<dbReference type="Proteomes" id="UP000475905">
    <property type="component" value="Unassembled WGS sequence"/>
</dbReference>
<keyword evidence="1" id="KW-0732">Signal</keyword>
<dbReference type="SUPFAM" id="SSF56935">
    <property type="entry name" value="Porins"/>
    <property type="match status" value="1"/>
</dbReference>
<gene>
    <name evidence="3" type="ORF">DXA49_02790</name>
    <name evidence="2" type="ORF">F2Y36_19950</name>
</gene>
<dbReference type="EMBL" id="QSCS01000003">
    <property type="protein sequence ID" value="RGY29268.1"/>
    <property type="molecule type" value="Genomic_DNA"/>
</dbReference>
<evidence type="ECO:0000256" key="1">
    <source>
        <dbReference type="SAM" id="SignalP"/>
    </source>
</evidence>
<protein>
    <submittedName>
        <fullName evidence="3">TonB-dependent receptor</fullName>
    </submittedName>
</protein>
<dbReference type="RefSeq" id="WP_005679471.1">
    <property type="nucleotide sequence ID" value="NZ_CACRTB010000011.1"/>
</dbReference>
<evidence type="ECO:0000313" key="3">
    <source>
        <dbReference type="EMBL" id="RGY29268.1"/>
    </source>
</evidence>
<proteinExistence type="predicted"/>
<organism evidence="3 4">
    <name type="scientific">Bacteroides caccae</name>
    <dbReference type="NCBI Taxonomy" id="47678"/>
    <lineage>
        <taxon>Bacteria</taxon>
        <taxon>Pseudomonadati</taxon>
        <taxon>Bacteroidota</taxon>
        <taxon>Bacteroidia</taxon>
        <taxon>Bacteroidales</taxon>
        <taxon>Bacteroidaceae</taxon>
        <taxon>Bacteroides</taxon>
    </lineage>
</organism>
<evidence type="ECO:0000313" key="4">
    <source>
        <dbReference type="Proteomes" id="UP000284431"/>
    </source>
</evidence>